<dbReference type="AlphaFoldDB" id="A0A1J5SYD0"/>
<dbReference type="Pfam" id="PF01709">
    <property type="entry name" value="Transcrip_reg"/>
    <property type="match status" value="1"/>
</dbReference>
<dbReference type="InterPro" id="IPR017856">
    <property type="entry name" value="Integrase-like_N"/>
</dbReference>
<reference evidence="4" key="1">
    <citation type="submission" date="2016-10" db="EMBL/GenBank/DDBJ databases">
        <title>Sequence of Gallionella enrichment culture.</title>
        <authorList>
            <person name="Poehlein A."/>
            <person name="Muehling M."/>
            <person name="Daniel R."/>
        </authorList>
    </citation>
    <scope>NUCLEOTIDE SEQUENCE</scope>
</reference>
<accession>A0A1J5SYD0</accession>
<evidence type="ECO:0000256" key="1">
    <source>
        <dbReference type="ARBA" id="ARBA00008724"/>
    </source>
</evidence>
<feature type="domain" description="TACO1/YebC-like second and third" evidence="2">
    <location>
        <begin position="80"/>
        <end position="240"/>
    </location>
</feature>
<comment type="similarity">
    <text evidence="1">Belongs to the TACO1 family.</text>
</comment>
<dbReference type="InterPro" id="IPR026564">
    <property type="entry name" value="Transcrip_reg_TACO1-like_dom3"/>
</dbReference>
<sequence>MGRQWLHAKRAIVNLKKGQVVQKLVKEISVAAKLGGPDPAGNARLFAAVEKARKASVTRDVIERAIKKGSGTGDEKMTLEHIVFEGYTPHKVPVIVEVMTDNNNRTSSEIRVIFRRGQLGGAGSNKFLFDHVGIVEAHHPDKAADLEAAAIECGADNFEPLTHDQNDDIPEDTAGARFTTDRTAVHSASSWLSKNGWTVVTSEIGYVAKMFPELDETARAEVGEFLQELEDHDDVHRVWAAVK</sequence>
<name>A0A1J5SYD0_9ZZZZ</name>
<dbReference type="InterPro" id="IPR002876">
    <property type="entry name" value="Transcrip_reg_TACO1-like"/>
</dbReference>
<dbReference type="GO" id="GO:0005737">
    <property type="term" value="C:cytoplasm"/>
    <property type="evidence" value="ECO:0007669"/>
    <property type="project" value="UniProtKB-ARBA"/>
</dbReference>
<dbReference type="PANTHER" id="PTHR12532">
    <property type="entry name" value="TRANSLATIONAL ACTIVATOR OF CYTOCHROME C OXIDASE 1"/>
    <property type="match status" value="1"/>
</dbReference>
<dbReference type="SUPFAM" id="SSF75625">
    <property type="entry name" value="YebC-like"/>
    <property type="match status" value="1"/>
</dbReference>
<evidence type="ECO:0000259" key="2">
    <source>
        <dbReference type="Pfam" id="PF01709"/>
    </source>
</evidence>
<gene>
    <name evidence="4" type="ORF">GALL_53110</name>
</gene>
<evidence type="ECO:0000313" key="4">
    <source>
        <dbReference type="EMBL" id="OIR13495.1"/>
    </source>
</evidence>
<dbReference type="Gene3D" id="1.10.10.200">
    <property type="match status" value="1"/>
</dbReference>
<comment type="caution">
    <text evidence="4">The sequence shown here is derived from an EMBL/GenBank/DDBJ whole genome shotgun (WGS) entry which is preliminary data.</text>
</comment>
<dbReference type="InterPro" id="IPR048300">
    <property type="entry name" value="TACO1_YebC-like_2nd/3rd_dom"/>
</dbReference>
<dbReference type="Gene3D" id="3.30.70.980">
    <property type="match status" value="2"/>
</dbReference>
<dbReference type="EMBL" id="MLJW01000014">
    <property type="protein sequence ID" value="OIR13495.1"/>
    <property type="molecule type" value="Genomic_DNA"/>
</dbReference>
<proteinExistence type="inferred from homology"/>
<protein>
    <submittedName>
        <fullName evidence="4">Putative transcriptional regulatory protein</fullName>
    </submittedName>
</protein>
<dbReference type="NCBIfam" id="NF009044">
    <property type="entry name" value="PRK12378.1"/>
    <property type="match status" value="1"/>
</dbReference>
<dbReference type="InterPro" id="IPR029072">
    <property type="entry name" value="YebC-like"/>
</dbReference>
<dbReference type="PANTHER" id="PTHR12532:SF0">
    <property type="entry name" value="TRANSLATIONAL ACTIVATOR OF CYTOCHROME C OXIDASE 1"/>
    <property type="match status" value="1"/>
</dbReference>
<evidence type="ECO:0000259" key="3">
    <source>
        <dbReference type="Pfam" id="PF20772"/>
    </source>
</evidence>
<dbReference type="InterPro" id="IPR049083">
    <property type="entry name" value="TACO1_YebC_N"/>
</dbReference>
<organism evidence="4">
    <name type="scientific">mine drainage metagenome</name>
    <dbReference type="NCBI Taxonomy" id="410659"/>
    <lineage>
        <taxon>unclassified sequences</taxon>
        <taxon>metagenomes</taxon>
        <taxon>ecological metagenomes</taxon>
    </lineage>
</organism>
<dbReference type="Pfam" id="PF20772">
    <property type="entry name" value="TACO1_YebC_N"/>
    <property type="match status" value="1"/>
</dbReference>
<feature type="domain" description="TACO1/YebC-like N-terminal" evidence="3">
    <location>
        <begin position="7"/>
        <end position="71"/>
    </location>
</feature>